<evidence type="ECO:0000256" key="5">
    <source>
        <dbReference type="ARBA" id="ARBA00022989"/>
    </source>
</evidence>
<evidence type="ECO:0000256" key="6">
    <source>
        <dbReference type="ARBA" id="ARBA00023040"/>
    </source>
</evidence>
<evidence type="ECO:0000256" key="1">
    <source>
        <dbReference type="ARBA" id="ARBA00004651"/>
    </source>
</evidence>
<feature type="transmembrane region" description="Helical" evidence="10">
    <location>
        <begin position="155"/>
        <end position="175"/>
    </location>
</feature>
<proteinExistence type="predicted"/>
<dbReference type="InterPro" id="IPR050516">
    <property type="entry name" value="Olfactory_GPCR"/>
</dbReference>
<dbReference type="GO" id="GO:0004930">
    <property type="term" value="F:G protein-coupled receptor activity"/>
    <property type="evidence" value="ECO:0007669"/>
    <property type="project" value="UniProtKB-KW"/>
</dbReference>
<keyword evidence="9" id="KW-0807">Transducer</keyword>
<keyword evidence="2" id="KW-1003">Cell membrane</keyword>
<keyword evidence="4" id="KW-0716">Sensory transduction</keyword>
<keyword evidence="5 10" id="KW-1133">Transmembrane helix</keyword>
<feature type="domain" description="G-protein coupled receptors family 1 profile" evidence="11">
    <location>
        <begin position="1"/>
        <end position="173"/>
    </location>
</feature>
<protein>
    <recommendedName>
        <fullName evidence="11">G-protein coupled receptors family 1 profile domain-containing protein</fullName>
    </recommendedName>
</protein>
<reference evidence="12" key="1">
    <citation type="journal article" date="2022" name="bioRxiv">
        <title>Sequencing and chromosome-scale assembly of the giantPleurodeles waltlgenome.</title>
        <authorList>
            <person name="Brown T."/>
            <person name="Elewa A."/>
            <person name="Iarovenko S."/>
            <person name="Subramanian E."/>
            <person name="Araus A.J."/>
            <person name="Petzold A."/>
            <person name="Susuki M."/>
            <person name="Suzuki K.-i.T."/>
            <person name="Hayashi T."/>
            <person name="Toyoda A."/>
            <person name="Oliveira C."/>
            <person name="Osipova E."/>
            <person name="Leigh N.D."/>
            <person name="Simon A."/>
            <person name="Yun M.H."/>
        </authorList>
    </citation>
    <scope>NUCLEOTIDE SEQUENCE</scope>
    <source>
        <strain evidence="12">20211129_DDA</strain>
        <tissue evidence="12">Liver</tissue>
    </source>
</reference>
<keyword evidence="13" id="KW-1185">Reference proteome</keyword>
<dbReference type="Pfam" id="PF13853">
    <property type="entry name" value="7tm_4"/>
    <property type="match status" value="1"/>
</dbReference>
<gene>
    <name evidence="12" type="ORF">NDU88_001102</name>
</gene>
<evidence type="ECO:0000313" key="12">
    <source>
        <dbReference type="EMBL" id="KAJ1169196.1"/>
    </source>
</evidence>
<evidence type="ECO:0000256" key="7">
    <source>
        <dbReference type="ARBA" id="ARBA00023136"/>
    </source>
</evidence>
<dbReference type="Proteomes" id="UP001066276">
    <property type="component" value="Chromosome 4_1"/>
</dbReference>
<evidence type="ECO:0000256" key="10">
    <source>
        <dbReference type="SAM" id="Phobius"/>
    </source>
</evidence>
<name>A0AAV7SZ06_PLEWA</name>
<evidence type="ECO:0000256" key="8">
    <source>
        <dbReference type="ARBA" id="ARBA00023170"/>
    </source>
</evidence>
<accession>A0AAV7SZ06</accession>
<evidence type="ECO:0000256" key="4">
    <source>
        <dbReference type="ARBA" id="ARBA00022725"/>
    </source>
</evidence>
<dbReference type="PROSITE" id="PS50262">
    <property type="entry name" value="G_PROTEIN_RECEP_F1_2"/>
    <property type="match status" value="1"/>
</dbReference>
<organism evidence="12 13">
    <name type="scientific">Pleurodeles waltl</name>
    <name type="common">Iberian ribbed newt</name>
    <dbReference type="NCBI Taxonomy" id="8319"/>
    <lineage>
        <taxon>Eukaryota</taxon>
        <taxon>Metazoa</taxon>
        <taxon>Chordata</taxon>
        <taxon>Craniata</taxon>
        <taxon>Vertebrata</taxon>
        <taxon>Euteleostomi</taxon>
        <taxon>Amphibia</taxon>
        <taxon>Batrachia</taxon>
        <taxon>Caudata</taxon>
        <taxon>Salamandroidea</taxon>
        <taxon>Salamandridae</taxon>
        <taxon>Pleurodelinae</taxon>
        <taxon>Pleurodeles</taxon>
    </lineage>
</organism>
<keyword evidence="6" id="KW-0297">G-protein coupled receptor</keyword>
<evidence type="ECO:0000259" key="11">
    <source>
        <dbReference type="PROSITE" id="PS50262"/>
    </source>
</evidence>
<dbReference type="AlphaFoldDB" id="A0AAV7SZ06"/>
<sequence length="196" mass="22186">MAYDRYVAICHPMYYTVVITRRVCAQLITISWSVSFFYAMAHTMSTCTLSFCGSRVINHFFCDLPAVLRLSCTDTTNNILGVLLSGGLIGFSSFVVMLCSYTFITSAILKIPSSHGREKAFSTCISHLVVVNLFYGAFVFAYFKSLNDTLPKTESLASVFYTVVTPMLNPFIYALRNTEMKQALTKQWVKLRYMRL</sequence>
<feature type="transmembrane region" description="Helical" evidence="10">
    <location>
        <begin position="79"/>
        <end position="104"/>
    </location>
</feature>
<keyword evidence="3 10" id="KW-0812">Transmembrane</keyword>
<dbReference type="InterPro" id="IPR000725">
    <property type="entry name" value="Olfact_rcpt"/>
</dbReference>
<dbReference type="PANTHER" id="PTHR26452">
    <property type="entry name" value="OLFACTORY RECEPTOR"/>
    <property type="match status" value="1"/>
</dbReference>
<dbReference type="EMBL" id="JANPWB010000007">
    <property type="protein sequence ID" value="KAJ1169196.1"/>
    <property type="molecule type" value="Genomic_DNA"/>
</dbReference>
<dbReference type="InterPro" id="IPR017452">
    <property type="entry name" value="GPCR_Rhodpsn_7TM"/>
</dbReference>
<dbReference type="PRINTS" id="PR00245">
    <property type="entry name" value="OLFACTORYR"/>
</dbReference>
<evidence type="ECO:0000313" key="13">
    <source>
        <dbReference type="Proteomes" id="UP001066276"/>
    </source>
</evidence>
<dbReference type="GO" id="GO:0005886">
    <property type="term" value="C:plasma membrane"/>
    <property type="evidence" value="ECO:0007669"/>
    <property type="project" value="UniProtKB-SubCell"/>
</dbReference>
<dbReference type="SUPFAM" id="SSF81321">
    <property type="entry name" value="Family A G protein-coupled receptor-like"/>
    <property type="match status" value="1"/>
</dbReference>
<keyword evidence="7 10" id="KW-0472">Membrane</keyword>
<keyword evidence="8" id="KW-0675">Receptor</keyword>
<comment type="subcellular location">
    <subcellularLocation>
        <location evidence="1">Cell membrane</location>
        <topology evidence="1">Multi-pass membrane protein</topology>
    </subcellularLocation>
</comment>
<feature type="transmembrane region" description="Helical" evidence="10">
    <location>
        <begin position="23"/>
        <end position="41"/>
    </location>
</feature>
<evidence type="ECO:0000256" key="9">
    <source>
        <dbReference type="ARBA" id="ARBA00023224"/>
    </source>
</evidence>
<dbReference type="FunFam" id="1.20.1070.10:FF:000015">
    <property type="entry name" value="Olfactory receptor"/>
    <property type="match status" value="1"/>
</dbReference>
<feature type="transmembrane region" description="Helical" evidence="10">
    <location>
        <begin position="125"/>
        <end position="143"/>
    </location>
</feature>
<keyword evidence="4" id="KW-0552">Olfaction</keyword>
<dbReference type="GO" id="GO:0004984">
    <property type="term" value="F:olfactory receptor activity"/>
    <property type="evidence" value="ECO:0007669"/>
    <property type="project" value="InterPro"/>
</dbReference>
<dbReference type="Gene3D" id="1.20.1070.10">
    <property type="entry name" value="Rhodopsin 7-helix transmembrane proteins"/>
    <property type="match status" value="1"/>
</dbReference>
<evidence type="ECO:0000256" key="2">
    <source>
        <dbReference type="ARBA" id="ARBA00022475"/>
    </source>
</evidence>
<comment type="caution">
    <text evidence="12">The sequence shown here is derived from an EMBL/GenBank/DDBJ whole genome shotgun (WGS) entry which is preliminary data.</text>
</comment>
<evidence type="ECO:0000256" key="3">
    <source>
        <dbReference type="ARBA" id="ARBA00022692"/>
    </source>
</evidence>